<dbReference type="PANTHER" id="PTHR34605">
    <property type="entry name" value="PHAGE_INTEGRASE DOMAIN-CONTAINING PROTEIN"/>
    <property type="match status" value="1"/>
</dbReference>
<dbReference type="Pfam" id="PF02899">
    <property type="entry name" value="Phage_int_SAM_1"/>
    <property type="match status" value="1"/>
</dbReference>
<dbReference type="SUPFAM" id="SSF47823">
    <property type="entry name" value="lambda integrase-like, N-terminal domain"/>
    <property type="match status" value="1"/>
</dbReference>
<keyword evidence="2" id="KW-0233">DNA recombination</keyword>
<dbReference type="AlphaFoldDB" id="A0A1X7SL76"/>
<dbReference type="PANTHER" id="PTHR34605:SF3">
    <property type="entry name" value="P CELL-TYPE AGGLUTINATION PROTEIN MAP4-LIKE-RELATED"/>
    <property type="match status" value="1"/>
</dbReference>
<proteinExistence type="predicted"/>
<dbReference type="SUPFAM" id="SSF56349">
    <property type="entry name" value="DNA breaking-rejoining enzymes"/>
    <property type="match status" value="1"/>
</dbReference>
<dbReference type="GO" id="GO:0003677">
    <property type="term" value="F:DNA binding"/>
    <property type="evidence" value="ECO:0007669"/>
    <property type="project" value="UniProtKB-KW"/>
</dbReference>
<dbReference type="InterPro" id="IPR013762">
    <property type="entry name" value="Integrase-like_cat_sf"/>
</dbReference>
<reference evidence="4" key="1">
    <citation type="submission" date="2017-05" db="UniProtKB">
        <authorList>
            <consortium name="EnsemblMetazoa"/>
        </authorList>
    </citation>
    <scope>IDENTIFICATION</scope>
</reference>
<dbReference type="Gene3D" id="1.10.150.130">
    <property type="match status" value="1"/>
</dbReference>
<dbReference type="OrthoDB" id="421668at2759"/>
<keyword evidence="1" id="KW-0238">DNA-binding</keyword>
<protein>
    <recommendedName>
        <fullName evidence="3">Core-binding (CB) domain-containing protein</fullName>
    </recommendedName>
</protein>
<dbReference type="GO" id="GO:0015074">
    <property type="term" value="P:DNA integration"/>
    <property type="evidence" value="ECO:0007669"/>
    <property type="project" value="InterPro"/>
</dbReference>
<evidence type="ECO:0000256" key="2">
    <source>
        <dbReference type="ARBA" id="ARBA00023172"/>
    </source>
</evidence>
<dbReference type="InParanoid" id="A0A1X7SL76"/>
<accession>A0A1X7SL76</accession>
<dbReference type="EnsemblMetazoa" id="Aqu2.1.02897_001">
    <property type="protein sequence ID" value="Aqu2.1.02897_001"/>
    <property type="gene ID" value="Aqu2.1.02897"/>
</dbReference>
<evidence type="ECO:0000259" key="3">
    <source>
        <dbReference type="PROSITE" id="PS51900"/>
    </source>
</evidence>
<evidence type="ECO:0000256" key="1">
    <source>
        <dbReference type="ARBA" id="ARBA00023125"/>
    </source>
</evidence>
<dbReference type="InterPro" id="IPR052925">
    <property type="entry name" value="Phage_Integrase-like_Recomb"/>
</dbReference>
<dbReference type="InterPro" id="IPR010998">
    <property type="entry name" value="Integrase_recombinase_N"/>
</dbReference>
<dbReference type="GO" id="GO:0006310">
    <property type="term" value="P:DNA recombination"/>
    <property type="evidence" value="ECO:0007669"/>
    <property type="project" value="UniProtKB-KW"/>
</dbReference>
<dbReference type="InterPro" id="IPR004107">
    <property type="entry name" value="Integrase_SAM-like_N"/>
</dbReference>
<dbReference type="InterPro" id="IPR044068">
    <property type="entry name" value="CB"/>
</dbReference>
<dbReference type="InterPro" id="IPR011010">
    <property type="entry name" value="DNA_brk_join_enz"/>
</dbReference>
<dbReference type="Gene3D" id="1.10.443.10">
    <property type="entry name" value="Intergrase catalytic core"/>
    <property type="match status" value="1"/>
</dbReference>
<feature type="domain" description="Core-binding (CB)" evidence="3">
    <location>
        <begin position="122"/>
        <end position="201"/>
    </location>
</feature>
<name>A0A1X7SL76_AMPQE</name>
<dbReference type="STRING" id="400682.A0A1X7SL76"/>
<dbReference type="PROSITE" id="PS51900">
    <property type="entry name" value="CB"/>
    <property type="match status" value="1"/>
</dbReference>
<organism evidence="4">
    <name type="scientific">Amphimedon queenslandica</name>
    <name type="common">Sponge</name>
    <dbReference type="NCBI Taxonomy" id="400682"/>
    <lineage>
        <taxon>Eukaryota</taxon>
        <taxon>Metazoa</taxon>
        <taxon>Porifera</taxon>
        <taxon>Demospongiae</taxon>
        <taxon>Heteroscleromorpha</taxon>
        <taxon>Haplosclerida</taxon>
        <taxon>Niphatidae</taxon>
        <taxon>Amphimedon</taxon>
    </lineage>
</organism>
<evidence type="ECO:0000313" key="4">
    <source>
        <dbReference type="EnsemblMetazoa" id="Aqu2.1.02897_001"/>
    </source>
</evidence>
<sequence>MKIPRRQHHRVRLSVACRGDIVWWQRLLASWNGVSFFPSGPTRAHLFSDASGLWGCGAFVAFSGEWFQLRWPPSWSEVSIAPKELVPIVAALAVWGSQVASGPTRHSSRTRLRATACLDLEELDGSARSLFVRGLSENSRNSYSTGKRRYLTFCSEAGITPLPPTELTLCRFVAYLASKGLRAQSISGYLSAVRHLSIEAGLPPLPREVCPRLQYTLRGVTRSQIAQPALQKLPITPRILLALKSAWESGIVEVSLARLLWALSLTAFFGCFRIGELTVKDLSSPPAIRVSDVSFEQSPARALLLLRFSKTDPGGTGVSIVIGATGGPLCPVQALANYLTVRSRAPGPLFVLPDGRPISRECFVGYVRAALALSGSTRPVMHATVFGLGRPRRQLGPESPLISLRLWAAGAPTPT</sequence>